<evidence type="ECO:0000256" key="7">
    <source>
        <dbReference type="RuleBase" id="RU369099"/>
    </source>
</evidence>
<evidence type="ECO:0000256" key="1">
    <source>
        <dbReference type="ARBA" id="ARBA00004367"/>
    </source>
</evidence>
<sequence>MIWLILLFTLVSAGFEPKNRVKFERAQIPLVDVQSYLDSGDYEVMRYPGSSYLCHIPRDEVNITRPSPSTPQLLEKGLQLIKDQFAGSECLLALNIQAGYWTVGYCFGDKIIQFHEDANDFFSGNHKPQLPNHVYVLGKFPGATPYQTIRIKNQMGHEVELDSNDFAMLDGEFSFFEDNQKYIKHTLSGEICDLTLRPRTIDIVYKCSETAQILEFQEIKTCQYQMVVGVPKLCEMEEFRKLVETVVDITCKSIEGSNEKLDLTQYKLQPMGNGIYIGSRAGHPNVAVSIDHLSDVQFGQHLVSCLERLPSPDKSTLTWSDTFVFWIELYDLFGNFVSLFRIKRDGSDETHQISIEQMNTTSISRNFELFQRAEHQR</sequence>
<keyword evidence="7" id="KW-0472">Membrane</keyword>
<accession>A0ABP0ZHV5</accession>
<dbReference type="RefSeq" id="XP_066828914.1">
    <property type="nucleotide sequence ID" value="XM_066971923.1"/>
</dbReference>
<gene>
    <name evidence="9" type="ORF">LODBEIA_P19760</name>
</gene>
<comment type="subcellular location">
    <subcellularLocation>
        <location evidence="1 7">Endoplasmic reticulum membrane</location>
        <topology evidence="1 7">Peripheral membrane protein</topology>
        <orientation evidence="1 7">Lumenal side</orientation>
    </subcellularLocation>
</comment>
<dbReference type="GeneID" id="92207172"/>
<dbReference type="InterPro" id="IPR012913">
    <property type="entry name" value="OS9-like_dom"/>
</dbReference>
<proteinExistence type="inferred from homology"/>
<evidence type="ECO:0000313" key="9">
    <source>
        <dbReference type="EMBL" id="CAK9437598.1"/>
    </source>
</evidence>
<feature type="domain" description="MRH" evidence="8">
    <location>
        <begin position="88"/>
        <end position="236"/>
    </location>
</feature>
<dbReference type="InterPro" id="IPR045149">
    <property type="entry name" value="OS-9-like"/>
</dbReference>
<dbReference type="InterPro" id="IPR044865">
    <property type="entry name" value="MRH_dom"/>
</dbReference>
<evidence type="ECO:0000313" key="10">
    <source>
        <dbReference type="Proteomes" id="UP001497383"/>
    </source>
</evidence>
<reference evidence="9 10" key="1">
    <citation type="submission" date="2024-03" db="EMBL/GenBank/DDBJ databases">
        <authorList>
            <person name="Brejova B."/>
        </authorList>
    </citation>
    <scope>NUCLEOTIDE SEQUENCE [LARGE SCALE GENOMIC DNA]</scope>
    <source>
        <strain evidence="9 10">CBS 14171</strain>
    </source>
</reference>
<keyword evidence="6" id="KW-1015">Disulfide bond</keyword>
<dbReference type="PANTHER" id="PTHR15414">
    <property type="entry name" value="OS-9-RELATED"/>
    <property type="match status" value="1"/>
</dbReference>
<evidence type="ECO:0000256" key="6">
    <source>
        <dbReference type="ARBA" id="ARBA00023157"/>
    </source>
</evidence>
<keyword evidence="3" id="KW-0732">Signal</keyword>
<comment type="similarity">
    <text evidence="2 7">Belongs to the OS-9 family.</text>
</comment>
<evidence type="ECO:0000256" key="2">
    <source>
        <dbReference type="ARBA" id="ARBA00009918"/>
    </source>
</evidence>
<dbReference type="PANTHER" id="PTHR15414:SF0">
    <property type="entry name" value="ENDOPLASMIC RETICULUM LECTIN 1"/>
    <property type="match status" value="1"/>
</dbReference>
<evidence type="ECO:0000256" key="3">
    <source>
        <dbReference type="ARBA" id="ARBA00022729"/>
    </source>
</evidence>
<protein>
    <recommendedName>
        <fullName evidence="7">Endoplasmic reticulum lectin</fullName>
    </recommendedName>
    <alternativeName>
        <fullName evidence="7">Protein OS-9 homolog</fullName>
    </alternativeName>
</protein>
<comment type="function">
    <text evidence="7">Lectin involved in the quality control of the secretory pathway. As a member of the endoplasmic reticulum-associated degradation lumenal (ERAD-L) surveillance system, targets misfolded endoplasmic reticulum lumenal glycoproteins for degradation.</text>
</comment>
<dbReference type="InterPro" id="IPR009011">
    <property type="entry name" value="Man6P_isomerase_rcpt-bd_dom_sf"/>
</dbReference>
<dbReference type="Gene3D" id="2.70.130.10">
    <property type="entry name" value="Mannose-6-phosphate receptor binding domain"/>
    <property type="match status" value="1"/>
</dbReference>
<dbReference type="Pfam" id="PF07915">
    <property type="entry name" value="PRKCSH"/>
    <property type="match status" value="1"/>
</dbReference>
<evidence type="ECO:0000259" key="8">
    <source>
        <dbReference type="PROSITE" id="PS51914"/>
    </source>
</evidence>
<evidence type="ECO:0000256" key="5">
    <source>
        <dbReference type="ARBA" id="ARBA00022824"/>
    </source>
</evidence>
<keyword evidence="10" id="KW-1185">Reference proteome</keyword>
<evidence type="ECO:0000256" key="4">
    <source>
        <dbReference type="ARBA" id="ARBA00022734"/>
    </source>
</evidence>
<keyword evidence="5 7" id="KW-0256">Endoplasmic reticulum</keyword>
<dbReference type="PROSITE" id="PS51914">
    <property type="entry name" value="MRH"/>
    <property type="match status" value="1"/>
</dbReference>
<name>A0ABP0ZHV5_9ASCO</name>
<dbReference type="Proteomes" id="UP001497383">
    <property type="component" value="Chromosome 2"/>
</dbReference>
<keyword evidence="4 7" id="KW-0430">Lectin</keyword>
<organism evidence="9 10">
    <name type="scientific">Lodderomyces beijingensis</name>
    <dbReference type="NCBI Taxonomy" id="1775926"/>
    <lineage>
        <taxon>Eukaryota</taxon>
        <taxon>Fungi</taxon>
        <taxon>Dikarya</taxon>
        <taxon>Ascomycota</taxon>
        <taxon>Saccharomycotina</taxon>
        <taxon>Pichiomycetes</taxon>
        <taxon>Debaryomycetaceae</taxon>
        <taxon>Candida/Lodderomyces clade</taxon>
        <taxon>Lodderomyces</taxon>
    </lineage>
</organism>
<dbReference type="EMBL" id="OZ022406">
    <property type="protein sequence ID" value="CAK9437598.1"/>
    <property type="molecule type" value="Genomic_DNA"/>
</dbReference>